<dbReference type="OrthoDB" id="9814608at2"/>
<keyword evidence="4 6" id="KW-1133">Transmembrane helix</keyword>
<evidence type="ECO:0000313" key="8">
    <source>
        <dbReference type="Proteomes" id="UP000193431"/>
    </source>
</evidence>
<keyword evidence="3 6" id="KW-0812">Transmembrane</keyword>
<dbReference type="Proteomes" id="UP000193431">
    <property type="component" value="Chromosome"/>
</dbReference>
<feature type="transmembrane region" description="Helical" evidence="6">
    <location>
        <begin position="340"/>
        <end position="361"/>
    </location>
</feature>
<evidence type="ECO:0000256" key="2">
    <source>
        <dbReference type="ARBA" id="ARBA00022475"/>
    </source>
</evidence>
<feature type="transmembrane region" description="Helical" evidence="6">
    <location>
        <begin position="185"/>
        <end position="207"/>
    </location>
</feature>
<dbReference type="AlphaFoldDB" id="A0A1W6ML34"/>
<feature type="transmembrane region" description="Helical" evidence="6">
    <location>
        <begin position="115"/>
        <end position="135"/>
    </location>
</feature>
<dbReference type="InterPro" id="IPR050833">
    <property type="entry name" value="Poly_Biosynth_Transport"/>
</dbReference>
<dbReference type="EMBL" id="CP019344">
    <property type="protein sequence ID" value="ARN78318.1"/>
    <property type="molecule type" value="Genomic_DNA"/>
</dbReference>
<feature type="transmembrane region" description="Helical" evidence="6">
    <location>
        <begin position="459"/>
        <end position="476"/>
    </location>
</feature>
<feature type="transmembrane region" description="Helical" evidence="6">
    <location>
        <begin position="84"/>
        <end position="103"/>
    </location>
</feature>
<feature type="transmembrane region" description="Helical" evidence="6">
    <location>
        <begin position="259"/>
        <end position="279"/>
    </location>
</feature>
<feature type="transmembrane region" description="Helical" evidence="6">
    <location>
        <begin position="394"/>
        <end position="414"/>
    </location>
</feature>
<gene>
    <name evidence="7" type="ORF">BST97_10140</name>
</gene>
<sequence length="489" mass="54868">MGSIKRLFQHTFIYGLATVLPKLLTVLLTKLLTKYLPGEIEFGEVSIIFSYIIFANVILTYGMETAFFRFQNDERYREKTTSTAMVSLFGTTVLFVVLAYLFLEPISGSTEIDARYLKWVIPVIALDTLMVIPFAKMRADQKPRKYALIKMLNVVLSVGTTVLFFTALPSFPSVAQYLPEDRIELFFIAFLAANLITFILICGVYFSSWAFDRVLWKRMLSYGWPILIAGLAFAVNETVDKILLQKFLPMSEADAEATVGIYTAGYRLAVGMTLFAQAFRLGVEPFFFSQSGDKNAPAQYALITKAYVALGVIALFAYVLLVDLIRPLLVDDGFITAMDIVPVILIAYLFSGVYQTLSVWYKINDKTYYGAIISSIAAVLTITLNIIFIPKYGYYISAAATCAAYGLMMLISYLWSRKHFPIPYEVGKLVGFLLLGIGATIFFFYYIRAEYGVETLETYGIGSAMLLLLAGIVLYVERGSIYSLIKKRS</sequence>
<feature type="transmembrane region" description="Helical" evidence="6">
    <location>
        <begin position="45"/>
        <end position="63"/>
    </location>
</feature>
<comment type="subcellular location">
    <subcellularLocation>
        <location evidence="1">Cell membrane</location>
        <topology evidence="1">Multi-pass membrane protein</topology>
    </subcellularLocation>
</comment>
<evidence type="ECO:0000256" key="4">
    <source>
        <dbReference type="ARBA" id="ARBA00022989"/>
    </source>
</evidence>
<dbReference type="GO" id="GO:0005886">
    <property type="term" value="C:plasma membrane"/>
    <property type="evidence" value="ECO:0007669"/>
    <property type="project" value="UniProtKB-SubCell"/>
</dbReference>
<dbReference type="InterPro" id="IPR002797">
    <property type="entry name" value="Polysacc_synth"/>
</dbReference>
<feature type="transmembrane region" description="Helical" evidence="6">
    <location>
        <begin position="147"/>
        <end position="165"/>
    </location>
</feature>
<dbReference type="RefSeq" id="WP_085767120.1">
    <property type="nucleotide sequence ID" value="NZ_CP019344.1"/>
</dbReference>
<dbReference type="PANTHER" id="PTHR30250:SF11">
    <property type="entry name" value="O-ANTIGEN TRANSPORTER-RELATED"/>
    <property type="match status" value="1"/>
</dbReference>
<dbReference type="STRING" id="331648.BST97_10140"/>
<keyword evidence="2" id="KW-1003">Cell membrane</keyword>
<evidence type="ECO:0000313" key="7">
    <source>
        <dbReference type="EMBL" id="ARN78318.1"/>
    </source>
</evidence>
<evidence type="ECO:0000256" key="5">
    <source>
        <dbReference type="ARBA" id="ARBA00023136"/>
    </source>
</evidence>
<feature type="transmembrane region" description="Helical" evidence="6">
    <location>
        <begin position="300"/>
        <end position="320"/>
    </location>
</feature>
<protein>
    <submittedName>
        <fullName evidence="7">Polysaccharide biosynthesis protein</fullName>
    </submittedName>
</protein>
<accession>A0A1W6ML34</accession>
<keyword evidence="5 6" id="KW-0472">Membrane</keyword>
<feature type="transmembrane region" description="Helical" evidence="6">
    <location>
        <begin position="219"/>
        <end position="239"/>
    </location>
</feature>
<reference evidence="7 8" key="1">
    <citation type="submission" date="2016-11" db="EMBL/GenBank/DDBJ databases">
        <title>Trade-off between light-utilization and light-protection in marine flavobacteria.</title>
        <authorList>
            <person name="Kumagai Y."/>
        </authorList>
    </citation>
    <scope>NUCLEOTIDE SEQUENCE [LARGE SCALE GENOMIC DNA]</scope>
    <source>
        <strain evidence="7 8">JCM 13191</strain>
    </source>
</reference>
<feature type="transmembrane region" description="Helical" evidence="6">
    <location>
        <begin position="368"/>
        <end position="388"/>
    </location>
</feature>
<name>A0A1W6ML34_9FLAO</name>
<evidence type="ECO:0000256" key="6">
    <source>
        <dbReference type="SAM" id="Phobius"/>
    </source>
</evidence>
<keyword evidence="8" id="KW-1185">Reference proteome</keyword>
<proteinExistence type="predicted"/>
<evidence type="ECO:0000256" key="3">
    <source>
        <dbReference type="ARBA" id="ARBA00022692"/>
    </source>
</evidence>
<dbReference type="PANTHER" id="PTHR30250">
    <property type="entry name" value="PST FAMILY PREDICTED COLANIC ACID TRANSPORTER"/>
    <property type="match status" value="1"/>
</dbReference>
<organism evidence="7 8">
    <name type="scientific">Nonlabens spongiae</name>
    <dbReference type="NCBI Taxonomy" id="331648"/>
    <lineage>
        <taxon>Bacteria</taxon>
        <taxon>Pseudomonadati</taxon>
        <taxon>Bacteroidota</taxon>
        <taxon>Flavobacteriia</taxon>
        <taxon>Flavobacteriales</taxon>
        <taxon>Flavobacteriaceae</taxon>
        <taxon>Nonlabens</taxon>
    </lineage>
</organism>
<evidence type="ECO:0000256" key="1">
    <source>
        <dbReference type="ARBA" id="ARBA00004651"/>
    </source>
</evidence>
<dbReference type="Pfam" id="PF01943">
    <property type="entry name" value="Polysacc_synt"/>
    <property type="match status" value="1"/>
</dbReference>
<feature type="transmembrane region" description="Helical" evidence="6">
    <location>
        <begin position="426"/>
        <end position="447"/>
    </location>
</feature>
<feature type="transmembrane region" description="Helical" evidence="6">
    <location>
        <begin position="12"/>
        <end position="33"/>
    </location>
</feature>